<dbReference type="GeneID" id="105925672"/>
<dbReference type="AlphaFoldDB" id="A0A3Q2PW91"/>
<reference evidence="4" key="2">
    <citation type="submission" date="2025-09" db="UniProtKB">
        <authorList>
            <consortium name="Ensembl"/>
        </authorList>
    </citation>
    <scope>IDENTIFICATION</scope>
</reference>
<feature type="domain" description="Protein Lines C-terminal" evidence="3">
    <location>
        <begin position="632"/>
        <end position="668"/>
    </location>
</feature>
<dbReference type="Pfam" id="PF14695">
    <property type="entry name" value="LINES_C"/>
    <property type="match status" value="1"/>
</dbReference>
<keyword evidence="5" id="KW-1185">Reference proteome</keyword>
<dbReference type="InterPro" id="IPR029415">
    <property type="entry name" value="Lines_C"/>
</dbReference>
<evidence type="ECO:0000313" key="5">
    <source>
        <dbReference type="Proteomes" id="UP000265000"/>
    </source>
</evidence>
<dbReference type="OrthoDB" id="8251209at2759"/>
<dbReference type="Ensembl" id="ENSFHET00000026153.1">
    <property type="protein sequence ID" value="ENSFHEP00000017457.1"/>
    <property type="gene ID" value="ENSFHEG00000019181.1"/>
</dbReference>
<evidence type="ECO:0000259" key="3">
    <source>
        <dbReference type="Pfam" id="PF14695"/>
    </source>
</evidence>
<dbReference type="GeneTree" id="ENSGT00390000001790"/>
<evidence type="ECO:0000256" key="1">
    <source>
        <dbReference type="SAM" id="MobiDB-lite"/>
    </source>
</evidence>
<protein>
    <submittedName>
        <fullName evidence="4">Lines homolog 1</fullName>
    </submittedName>
</protein>
<dbReference type="Proteomes" id="UP000265000">
    <property type="component" value="Unplaced"/>
</dbReference>
<dbReference type="PANTHER" id="PTHR16057">
    <property type="entry name" value="WINS1, 2 PROTEIN"/>
    <property type="match status" value="1"/>
</dbReference>
<feature type="compositionally biased region" description="Acidic residues" evidence="1">
    <location>
        <begin position="570"/>
        <end position="579"/>
    </location>
</feature>
<dbReference type="InterPro" id="IPR032794">
    <property type="entry name" value="LINES_N"/>
</dbReference>
<dbReference type="InterPro" id="IPR024875">
    <property type="entry name" value="Protein_Lines"/>
</dbReference>
<feature type="domain" description="Protein Lines N-terminal" evidence="2">
    <location>
        <begin position="188"/>
        <end position="526"/>
    </location>
</feature>
<feature type="region of interest" description="Disordered" evidence="1">
    <location>
        <begin position="570"/>
        <end position="607"/>
    </location>
</feature>
<proteinExistence type="predicted"/>
<dbReference type="Pfam" id="PF14694">
    <property type="entry name" value="LINES_N"/>
    <property type="match status" value="1"/>
</dbReference>
<evidence type="ECO:0000313" key="4">
    <source>
        <dbReference type="Ensembl" id="ENSFHEP00000017457.1"/>
    </source>
</evidence>
<dbReference type="CTD" id="55180"/>
<name>A0A3Q2PW91_FUNHE</name>
<accession>A0A3Q2PW91</accession>
<feature type="region of interest" description="Disordered" evidence="1">
    <location>
        <begin position="536"/>
        <end position="556"/>
    </location>
</feature>
<reference evidence="4" key="1">
    <citation type="submission" date="2025-08" db="UniProtKB">
        <authorList>
            <consortium name="Ensembl"/>
        </authorList>
    </citation>
    <scope>IDENTIFICATION</scope>
</reference>
<dbReference type="PANTHER" id="PTHR16057:SF1">
    <property type="entry name" value="PROTEIN LINES HOMOLOG 1"/>
    <property type="match status" value="1"/>
</dbReference>
<feature type="compositionally biased region" description="Polar residues" evidence="1">
    <location>
        <begin position="581"/>
        <end position="590"/>
    </location>
</feature>
<sequence>MKFSDGCLADVCASHRGSMELTESSAPSSCRELLCCLADCHRCLLRGSPPALSAAQVAELIFSGVCGQVPGGQVEKSADAVWEVTGFSLSLLGKICCWVSAQSLHGDSWAAILRLLLEHMDVMAQLVHHFRAEDQLISHLAAKTASECVFYLLSTSGTVSPAWQWTCVQAFSSSPPAPELDACLWSLTEVLKKLLRQSHPELLGELVATFDCSLTALCCKLLPADGTEVPVSGRWGTTVCLLLDLLEVLTMSGVTRGGGVPLRSQRIPGLHSAALLTIVSSRSEYFVKKRILLLLKRFLLQKLGDDWSLEGVLSTARERRGPSADGRALAQSVLKAVADNWLQSVQVEHAVFFGGARRRQQNEGLKPDGTLLRAVSLVLLKSVELHFQTAAAGVDSRMEVNSYLGSLWTFLRRCNASQVEVTHPCSWISLLFGEQDDDLMEAASAFLSIFLSYRQCSGLEDFSILEEACASGCNPHCHFVLLLQSLSFDHSILLDFLISSETCFLEYFVRYLKYLQADWLGFTAACGHRTVPLADSHGSEPGEGLRPGGSAPPLEESSLGVGLRIVEYDSSDESAEETPDPNKQSESPTTVMGDVSSELKTKPSSSVVQSDQECPTAAALLEQGACDTLCRVVSCLSELRAVVTRLQTKKLFPYNPSSLLKLLAHIENCHQRSPLALSQK</sequence>
<organism evidence="4 5">
    <name type="scientific">Fundulus heteroclitus</name>
    <name type="common">Killifish</name>
    <name type="synonym">Mummichog</name>
    <dbReference type="NCBI Taxonomy" id="8078"/>
    <lineage>
        <taxon>Eukaryota</taxon>
        <taxon>Metazoa</taxon>
        <taxon>Chordata</taxon>
        <taxon>Craniata</taxon>
        <taxon>Vertebrata</taxon>
        <taxon>Euteleostomi</taxon>
        <taxon>Actinopterygii</taxon>
        <taxon>Neopterygii</taxon>
        <taxon>Teleostei</taxon>
        <taxon>Neoteleostei</taxon>
        <taxon>Acanthomorphata</taxon>
        <taxon>Ovalentaria</taxon>
        <taxon>Atherinomorphae</taxon>
        <taxon>Cyprinodontiformes</taxon>
        <taxon>Fundulidae</taxon>
        <taxon>Fundulus</taxon>
    </lineage>
</organism>
<evidence type="ECO:0000259" key="2">
    <source>
        <dbReference type="Pfam" id="PF14694"/>
    </source>
</evidence>